<keyword evidence="6" id="KW-1000">Mitochondrion outer membrane</keyword>
<keyword evidence="4 10" id="KW-0812">Transmembrane</keyword>
<keyword evidence="7" id="KW-1133">Transmembrane helix</keyword>
<keyword evidence="9 10" id="KW-0472">Membrane</keyword>
<dbReference type="PROSITE" id="PS50920">
    <property type="entry name" value="SOLCAR"/>
    <property type="match status" value="1"/>
</dbReference>
<name>A0A177B1M3_9BILA</name>
<dbReference type="Gene3D" id="1.50.40.10">
    <property type="entry name" value="Mitochondrial carrier domain"/>
    <property type="match status" value="1"/>
</dbReference>
<keyword evidence="8" id="KW-0496">Mitochondrion</keyword>
<gene>
    <name evidence="12" type="ORF">A3Q56_04035</name>
</gene>
<dbReference type="EMBL" id="LWCA01000501">
    <property type="protein sequence ID" value="OAF68167.1"/>
    <property type="molecule type" value="Genomic_DNA"/>
</dbReference>
<dbReference type="SUPFAM" id="SSF103506">
    <property type="entry name" value="Mitochondrial carrier"/>
    <property type="match status" value="1"/>
</dbReference>
<evidence type="ECO:0000256" key="3">
    <source>
        <dbReference type="ARBA" id="ARBA00022448"/>
    </source>
</evidence>
<sequence>MADQTLENKLSLVCGHLAYSLGYSISHPCLSLQKRCQVNVFAKNYHLSPVSFLSELFHIKGRKLFHVWKGNSNYLIYITAYSLSFELIDDSFPTNLENDQVSTLSILCPFYVTYLLDSIESNLTSEGIDLKNYVKLSISRLAYLTSNCFSQLGMLTIVPTFVVYNTMHITITSLLNSLIQKNTNQKKSKLFHEIVKNTAITCLSSLFADFLLYPIETIMHRLMIQGTRCIIDNTENSVPYLIPIVSKYTGFLDCYNNILANEGIAGFYRGLGGVFSRSIFLFFIARIAINLALNVDFDNIGECNFDNFLKKFDLK</sequence>
<dbReference type="GO" id="GO:0005741">
    <property type="term" value="C:mitochondrial outer membrane"/>
    <property type="evidence" value="ECO:0007669"/>
    <property type="project" value="UniProtKB-SubCell"/>
</dbReference>
<dbReference type="OrthoDB" id="2403262at2759"/>
<keyword evidence="5" id="KW-0677">Repeat</keyword>
<dbReference type="PANTHER" id="PTHR21252">
    <property type="entry name" value="TB1 PROTEIN-RELATED"/>
    <property type="match status" value="1"/>
</dbReference>
<evidence type="ECO:0000256" key="10">
    <source>
        <dbReference type="PROSITE-ProRule" id="PRU00282"/>
    </source>
</evidence>
<dbReference type="GO" id="GO:0090149">
    <property type="term" value="P:mitochondrial membrane fission"/>
    <property type="evidence" value="ECO:0007669"/>
    <property type="project" value="InterPro"/>
</dbReference>
<dbReference type="AlphaFoldDB" id="A0A177B1M3"/>
<proteinExistence type="inferred from homology"/>
<evidence type="ECO:0000256" key="9">
    <source>
        <dbReference type="ARBA" id="ARBA00023136"/>
    </source>
</evidence>
<evidence type="ECO:0000256" key="1">
    <source>
        <dbReference type="ARBA" id="ARBA00004374"/>
    </source>
</evidence>
<evidence type="ECO:0000256" key="7">
    <source>
        <dbReference type="ARBA" id="ARBA00022989"/>
    </source>
</evidence>
<comment type="similarity">
    <text evidence="2 11">Belongs to the mitochondrial carrier (TC 2.A.29) family.</text>
</comment>
<dbReference type="Proteomes" id="UP000078046">
    <property type="component" value="Unassembled WGS sequence"/>
</dbReference>
<evidence type="ECO:0000256" key="6">
    <source>
        <dbReference type="ARBA" id="ARBA00022787"/>
    </source>
</evidence>
<evidence type="ECO:0000256" key="8">
    <source>
        <dbReference type="ARBA" id="ARBA00023128"/>
    </source>
</evidence>
<keyword evidence="13" id="KW-1185">Reference proteome</keyword>
<evidence type="ECO:0000256" key="11">
    <source>
        <dbReference type="RuleBase" id="RU000488"/>
    </source>
</evidence>
<comment type="caution">
    <text evidence="12">The sequence shown here is derived from an EMBL/GenBank/DDBJ whole genome shotgun (WGS) entry which is preliminary data.</text>
</comment>
<dbReference type="Pfam" id="PF00153">
    <property type="entry name" value="Mito_carr"/>
    <property type="match status" value="1"/>
</dbReference>
<protein>
    <submittedName>
        <fullName evidence="12">Solute carrier family 25 member 46</fullName>
    </submittedName>
</protein>
<evidence type="ECO:0000256" key="4">
    <source>
        <dbReference type="ARBA" id="ARBA00022692"/>
    </source>
</evidence>
<dbReference type="InterPro" id="IPR039158">
    <property type="entry name" value="SLC25A46"/>
</dbReference>
<evidence type="ECO:0000256" key="5">
    <source>
        <dbReference type="ARBA" id="ARBA00022737"/>
    </source>
</evidence>
<dbReference type="PANTHER" id="PTHR21252:SF2">
    <property type="entry name" value="MITOCHONDRIAL OUTER MEMBRANE PROTEIN SLC25A46"/>
    <property type="match status" value="1"/>
</dbReference>
<evidence type="ECO:0000313" key="12">
    <source>
        <dbReference type="EMBL" id="OAF68167.1"/>
    </source>
</evidence>
<evidence type="ECO:0000313" key="13">
    <source>
        <dbReference type="Proteomes" id="UP000078046"/>
    </source>
</evidence>
<feature type="repeat" description="Solcar" evidence="10">
    <location>
        <begin position="192"/>
        <end position="295"/>
    </location>
</feature>
<comment type="subcellular location">
    <subcellularLocation>
        <location evidence="1">Mitochondrion outer membrane</location>
        <topology evidence="1">Multi-pass membrane protein</topology>
    </subcellularLocation>
</comment>
<dbReference type="InterPro" id="IPR023395">
    <property type="entry name" value="MCP_dom_sf"/>
</dbReference>
<organism evidence="12 13">
    <name type="scientific">Intoshia linei</name>
    <dbReference type="NCBI Taxonomy" id="1819745"/>
    <lineage>
        <taxon>Eukaryota</taxon>
        <taxon>Metazoa</taxon>
        <taxon>Spiralia</taxon>
        <taxon>Lophotrochozoa</taxon>
        <taxon>Mesozoa</taxon>
        <taxon>Orthonectida</taxon>
        <taxon>Rhopaluridae</taxon>
        <taxon>Intoshia</taxon>
    </lineage>
</organism>
<reference evidence="12 13" key="1">
    <citation type="submission" date="2016-04" db="EMBL/GenBank/DDBJ databases">
        <title>The genome of Intoshia linei affirms orthonectids as highly simplified spiralians.</title>
        <authorList>
            <person name="Mikhailov K.V."/>
            <person name="Slusarev G.S."/>
            <person name="Nikitin M.A."/>
            <person name="Logacheva M.D."/>
            <person name="Penin A."/>
            <person name="Aleoshin V."/>
            <person name="Panchin Y.V."/>
        </authorList>
    </citation>
    <scope>NUCLEOTIDE SEQUENCE [LARGE SCALE GENOMIC DNA]</scope>
    <source>
        <strain evidence="12">Intl2013</strain>
        <tissue evidence="12">Whole animal</tissue>
    </source>
</reference>
<evidence type="ECO:0000256" key="2">
    <source>
        <dbReference type="ARBA" id="ARBA00006375"/>
    </source>
</evidence>
<keyword evidence="3 11" id="KW-0813">Transport</keyword>
<dbReference type="InterPro" id="IPR018108">
    <property type="entry name" value="MCP_transmembrane"/>
</dbReference>
<accession>A0A177B1M3</accession>